<protein>
    <submittedName>
        <fullName evidence="2">Siderophore-interacting protein</fullName>
    </submittedName>
</protein>
<feature type="domain" description="FAD-binding FR-type" evidence="1">
    <location>
        <begin position="2"/>
        <end position="108"/>
    </location>
</feature>
<dbReference type="Pfam" id="PF08021">
    <property type="entry name" value="FAD_binding_9"/>
    <property type="match status" value="1"/>
</dbReference>
<dbReference type="Pfam" id="PF04954">
    <property type="entry name" value="SIP"/>
    <property type="match status" value="1"/>
</dbReference>
<gene>
    <name evidence="2" type="ORF">QQX10_05560</name>
</gene>
<reference evidence="2" key="1">
    <citation type="submission" date="2023-06" db="EMBL/GenBank/DDBJ databases">
        <title>Sysu t00039.</title>
        <authorList>
            <person name="Gao L."/>
            <person name="Fang B.-Z."/>
            <person name="Li W.-J."/>
        </authorList>
    </citation>
    <scope>NUCLEOTIDE SEQUENCE</scope>
    <source>
        <strain evidence="2">SYSU T00039</strain>
    </source>
</reference>
<dbReference type="RefSeq" id="WP_301118970.1">
    <property type="nucleotide sequence ID" value="NZ_JAUHPX010000003.1"/>
</dbReference>
<dbReference type="EMBL" id="JAUHPX010000003">
    <property type="protein sequence ID" value="MDN4487633.1"/>
    <property type="molecule type" value="Genomic_DNA"/>
</dbReference>
<dbReference type="InterPro" id="IPR039261">
    <property type="entry name" value="FNR_nucleotide-bd"/>
</dbReference>
<evidence type="ECO:0000313" key="2">
    <source>
        <dbReference type="EMBL" id="MDN4487633.1"/>
    </source>
</evidence>
<dbReference type="InterPro" id="IPR039374">
    <property type="entry name" value="SIP_fam"/>
</dbReference>
<evidence type="ECO:0000259" key="1">
    <source>
        <dbReference type="PROSITE" id="PS51384"/>
    </source>
</evidence>
<proteinExistence type="predicted"/>
<name>A0AAW7M090_9MICO</name>
<dbReference type="Gene3D" id="3.40.50.80">
    <property type="entry name" value="Nucleotide-binding domain of ferredoxin-NADP reductase (FNR) module"/>
    <property type="match status" value="1"/>
</dbReference>
<dbReference type="PROSITE" id="PS51384">
    <property type="entry name" value="FAD_FR"/>
    <property type="match status" value="1"/>
</dbReference>
<comment type="caution">
    <text evidence="2">The sequence shown here is derived from an EMBL/GenBank/DDBJ whole genome shotgun (WGS) entry which is preliminary data.</text>
</comment>
<organism evidence="2 3">
    <name type="scientific">Demequina lignilytica</name>
    <dbReference type="NCBI Taxonomy" id="3051663"/>
    <lineage>
        <taxon>Bacteria</taxon>
        <taxon>Bacillati</taxon>
        <taxon>Actinomycetota</taxon>
        <taxon>Actinomycetes</taxon>
        <taxon>Micrococcales</taxon>
        <taxon>Demequinaceae</taxon>
        <taxon>Demequina</taxon>
    </lineage>
</organism>
<dbReference type="PANTHER" id="PTHR30157:SF0">
    <property type="entry name" value="NADPH-DEPENDENT FERRIC-CHELATE REDUCTASE"/>
    <property type="match status" value="1"/>
</dbReference>
<accession>A0AAW7M090</accession>
<dbReference type="GO" id="GO:0016491">
    <property type="term" value="F:oxidoreductase activity"/>
    <property type="evidence" value="ECO:0007669"/>
    <property type="project" value="InterPro"/>
</dbReference>
<dbReference type="SUPFAM" id="SSF63380">
    <property type="entry name" value="Riboflavin synthase domain-like"/>
    <property type="match status" value="1"/>
</dbReference>
<sequence>METVHDATVARVERLSERMVRISLALDEPSAWVTTGRPDEFVHVEVGADTLDPDGHSSRHYTVSAVTPDGFELEIFLHGDGPGATWARAVVAGDRTRVSDPKAYYGVPAGSGVRILAGDLTALPAIARALAEAHADEVFRVIVEVPSMDDARDLPTAASARIDWVVGGNGQGASVLRDALTGLAQDSDLLDPESLSYVWVACESVHSRRIRQLLRREFSLVLGQYRIVGYWHADLERALRVWEEASDEQKAQYAALWREDRSDEENWLELEPFLQRMGV</sequence>
<dbReference type="PANTHER" id="PTHR30157">
    <property type="entry name" value="FERRIC REDUCTASE, NADPH-DEPENDENT"/>
    <property type="match status" value="1"/>
</dbReference>
<dbReference type="AlphaFoldDB" id="A0AAW7M090"/>
<dbReference type="InterPro" id="IPR017927">
    <property type="entry name" value="FAD-bd_FR_type"/>
</dbReference>
<evidence type="ECO:0000313" key="3">
    <source>
        <dbReference type="Proteomes" id="UP001172737"/>
    </source>
</evidence>
<dbReference type="Gene3D" id="2.40.30.10">
    <property type="entry name" value="Translation factors"/>
    <property type="match status" value="1"/>
</dbReference>
<dbReference type="Proteomes" id="UP001172737">
    <property type="component" value="Unassembled WGS sequence"/>
</dbReference>
<keyword evidence="3" id="KW-1185">Reference proteome</keyword>
<dbReference type="InterPro" id="IPR013113">
    <property type="entry name" value="SIP_FAD-bd"/>
</dbReference>
<dbReference type="InterPro" id="IPR017938">
    <property type="entry name" value="Riboflavin_synthase-like_b-brl"/>
</dbReference>
<dbReference type="CDD" id="cd06193">
    <property type="entry name" value="siderophore_interacting"/>
    <property type="match status" value="1"/>
</dbReference>
<dbReference type="InterPro" id="IPR007037">
    <property type="entry name" value="SIP_rossman_dom"/>
</dbReference>